<reference evidence="2" key="1">
    <citation type="submission" date="2021-12" db="EMBL/GenBank/DDBJ databases">
        <title>Black yeast isolated from Biological Soil Crust.</title>
        <authorList>
            <person name="Kurbessoian T."/>
        </authorList>
    </citation>
    <scope>NUCLEOTIDE SEQUENCE</scope>
    <source>
        <strain evidence="2">CCFEE 5208</strain>
    </source>
</reference>
<dbReference type="AlphaFoldDB" id="A0AAN6FS24"/>
<comment type="caution">
    <text evidence="2">The sequence shown here is derived from an EMBL/GenBank/DDBJ whole genome shotgun (WGS) entry which is preliminary data.</text>
</comment>
<evidence type="ECO:0000313" key="5">
    <source>
        <dbReference type="Proteomes" id="UP001175353"/>
    </source>
</evidence>
<evidence type="ECO:0000313" key="2">
    <source>
        <dbReference type="EMBL" id="KAK0322442.1"/>
    </source>
</evidence>
<name>A0AAN6FS24_9PEZI</name>
<feature type="compositionally biased region" description="Basic and acidic residues" evidence="1">
    <location>
        <begin position="1"/>
        <end position="13"/>
    </location>
</feature>
<dbReference type="EMBL" id="JASUXU010000016">
    <property type="protein sequence ID" value="KAK0322442.1"/>
    <property type="molecule type" value="Genomic_DNA"/>
</dbReference>
<protein>
    <submittedName>
        <fullName evidence="2">Uncharacterized protein</fullName>
    </submittedName>
</protein>
<reference evidence="3" key="2">
    <citation type="submission" date="2023-06" db="EMBL/GenBank/DDBJ databases">
        <title>Black Yeasts Isolated from many extreme environments.</title>
        <authorList>
            <person name="Coleine C."/>
            <person name="Stajich J.E."/>
            <person name="Selbmann L."/>
        </authorList>
    </citation>
    <scope>NUCLEOTIDE SEQUENCE</scope>
    <source>
        <strain evidence="3">CCFEE 5200</strain>
    </source>
</reference>
<keyword evidence="5" id="KW-1185">Reference proteome</keyword>
<evidence type="ECO:0000313" key="4">
    <source>
        <dbReference type="Proteomes" id="UP001168146"/>
    </source>
</evidence>
<feature type="region of interest" description="Disordered" evidence="1">
    <location>
        <begin position="1"/>
        <end position="23"/>
    </location>
</feature>
<dbReference type="Proteomes" id="UP001168146">
    <property type="component" value="Unassembled WGS sequence"/>
</dbReference>
<dbReference type="Proteomes" id="UP001175353">
    <property type="component" value="Unassembled WGS sequence"/>
</dbReference>
<sequence length="82" mass="8930">MEAAIRKAIDHNRATRPNTPNVGVSSATAMVPIDDKGIMLGTDTVIRDVHMFIDRVKDAAAYRGVEKVKARILSLLRGSAQQ</sequence>
<evidence type="ECO:0000256" key="1">
    <source>
        <dbReference type="SAM" id="MobiDB-lite"/>
    </source>
</evidence>
<gene>
    <name evidence="2" type="ORF">LTR82_006401</name>
    <name evidence="3" type="ORF">LTR91_005535</name>
</gene>
<accession>A0AAN6FS24</accession>
<proteinExistence type="predicted"/>
<dbReference type="EMBL" id="JAUJLE010000035">
    <property type="protein sequence ID" value="KAK1000964.1"/>
    <property type="molecule type" value="Genomic_DNA"/>
</dbReference>
<evidence type="ECO:0000313" key="3">
    <source>
        <dbReference type="EMBL" id="KAK1000964.1"/>
    </source>
</evidence>
<organism evidence="2 4">
    <name type="scientific">Friedmanniomyces endolithicus</name>
    <dbReference type="NCBI Taxonomy" id="329885"/>
    <lineage>
        <taxon>Eukaryota</taxon>
        <taxon>Fungi</taxon>
        <taxon>Dikarya</taxon>
        <taxon>Ascomycota</taxon>
        <taxon>Pezizomycotina</taxon>
        <taxon>Dothideomycetes</taxon>
        <taxon>Dothideomycetidae</taxon>
        <taxon>Mycosphaerellales</taxon>
        <taxon>Teratosphaeriaceae</taxon>
        <taxon>Friedmanniomyces</taxon>
    </lineage>
</organism>